<dbReference type="OrthoDB" id="3799571at2759"/>
<dbReference type="AlphaFoldDB" id="A0A2T2NFD8"/>
<protein>
    <submittedName>
        <fullName evidence="2">Uncharacterized protein</fullName>
    </submittedName>
</protein>
<feature type="transmembrane region" description="Helical" evidence="1">
    <location>
        <begin position="236"/>
        <end position="258"/>
    </location>
</feature>
<organism evidence="2 3">
    <name type="scientific">Corynespora cassiicola Philippines</name>
    <dbReference type="NCBI Taxonomy" id="1448308"/>
    <lineage>
        <taxon>Eukaryota</taxon>
        <taxon>Fungi</taxon>
        <taxon>Dikarya</taxon>
        <taxon>Ascomycota</taxon>
        <taxon>Pezizomycotina</taxon>
        <taxon>Dothideomycetes</taxon>
        <taxon>Pleosporomycetidae</taxon>
        <taxon>Pleosporales</taxon>
        <taxon>Corynesporascaceae</taxon>
        <taxon>Corynespora</taxon>
    </lineage>
</organism>
<accession>A0A2T2NFD8</accession>
<evidence type="ECO:0000313" key="2">
    <source>
        <dbReference type="EMBL" id="PSN64151.1"/>
    </source>
</evidence>
<evidence type="ECO:0000313" key="3">
    <source>
        <dbReference type="Proteomes" id="UP000240883"/>
    </source>
</evidence>
<sequence>MDPFREGQLYTMSECGMGYGEEAAGYTLQEEVDKAESWQSTRTTSSTRSRVSVVDRFSSLTSSKYDRFMSLIPWRRSQSSLPLHGSNISPDPIVMSFHFADRSYVKMLDFGSYKRWVNVARLQMLLGNDGVQMSLYVEDEADGQGRIVGPGDWEARVRPGQRVVAFCHDGAVQDHLLFMYEAADECKESEWENETLQAACNEEDDDWIQTSKKQPTTHQDGEKQLEMEKERWLKRWITIVVVMGFVLSGLVGGLVWSIEAKYSKTERDVELRVILVVHREDFFNETSVLEAYSSFESPCPRIAGDLF</sequence>
<keyword evidence="1" id="KW-0472">Membrane</keyword>
<evidence type="ECO:0000256" key="1">
    <source>
        <dbReference type="SAM" id="Phobius"/>
    </source>
</evidence>
<gene>
    <name evidence="2" type="ORF">BS50DRAFT_679285</name>
</gene>
<proteinExistence type="predicted"/>
<keyword evidence="1" id="KW-0812">Transmembrane</keyword>
<keyword evidence="3" id="KW-1185">Reference proteome</keyword>
<dbReference type="EMBL" id="KZ678139">
    <property type="protein sequence ID" value="PSN64151.1"/>
    <property type="molecule type" value="Genomic_DNA"/>
</dbReference>
<dbReference type="Proteomes" id="UP000240883">
    <property type="component" value="Unassembled WGS sequence"/>
</dbReference>
<name>A0A2T2NFD8_CORCC</name>
<keyword evidence="1" id="KW-1133">Transmembrane helix</keyword>
<reference evidence="2 3" key="1">
    <citation type="journal article" date="2018" name="Front. Microbiol.">
        <title>Genome-Wide Analysis of Corynespora cassiicola Leaf Fall Disease Putative Effectors.</title>
        <authorList>
            <person name="Lopez D."/>
            <person name="Ribeiro S."/>
            <person name="Label P."/>
            <person name="Fumanal B."/>
            <person name="Venisse J.S."/>
            <person name="Kohler A."/>
            <person name="de Oliveira R.R."/>
            <person name="Labutti K."/>
            <person name="Lipzen A."/>
            <person name="Lail K."/>
            <person name="Bauer D."/>
            <person name="Ohm R.A."/>
            <person name="Barry K.W."/>
            <person name="Spatafora J."/>
            <person name="Grigoriev I.V."/>
            <person name="Martin F.M."/>
            <person name="Pujade-Renaud V."/>
        </authorList>
    </citation>
    <scope>NUCLEOTIDE SEQUENCE [LARGE SCALE GENOMIC DNA]</scope>
    <source>
        <strain evidence="2 3">Philippines</strain>
    </source>
</reference>